<feature type="domain" description="ABC3 transporter permease C-terminal" evidence="8">
    <location>
        <begin position="257"/>
        <end position="377"/>
    </location>
</feature>
<dbReference type="PANTHER" id="PTHR30572:SF4">
    <property type="entry name" value="ABC TRANSPORTER PERMEASE YTRF"/>
    <property type="match status" value="1"/>
</dbReference>
<evidence type="ECO:0000259" key="8">
    <source>
        <dbReference type="Pfam" id="PF02687"/>
    </source>
</evidence>
<feature type="transmembrane region" description="Helical" evidence="7">
    <location>
        <begin position="705"/>
        <end position="727"/>
    </location>
</feature>
<dbReference type="OrthoDB" id="1711021at2"/>
<keyword evidence="2" id="KW-1003">Cell membrane</keyword>
<evidence type="ECO:0000256" key="6">
    <source>
        <dbReference type="ARBA" id="ARBA00038076"/>
    </source>
</evidence>
<organism evidence="10 11">
    <name type="scientific">Acetivibrio clariflavus (strain DSM 19732 / NBRC 101661 / EBR45)</name>
    <name type="common">Clostridium clariflavum</name>
    <dbReference type="NCBI Taxonomy" id="720554"/>
    <lineage>
        <taxon>Bacteria</taxon>
        <taxon>Bacillati</taxon>
        <taxon>Bacillota</taxon>
        <taxon>Clostridia</taxon>
        <taxon>Eubacteriales</taxon>
        <taxon>Oscillospiraceae</taxon>
        <taxon>Acetivibrio</taxon>
    </lineage>
</organism>
<dbReference type="Pfam" id="PF12704">
    <property type="entry name" value="MacB_PCD"/>
    <property type="match status" value="2"/>
</dbReference>
<feature type="transmembrane region" description="Helical" evidence="7">
    <location>
        <begin position="788"/>
        <end position="809"/>
    </location>
</feature>
<feature type="transmembrane region" description="Helical" evidence="7">
    <location>
        <begin position="473"/>
        <end position="492"/>
    </location>
</feature>
<reference evidence="11" key="1">
    <citation type="submission" date="2011-12" db="EMBL/GenBank/DDBJ databases">
        <title>Complete sequence of Clostridium clariflavum DSM 19732.</title>
        <authorList>
            <consortium name="US DOE Joint Genome Institute"/>
            <person name="Lucas S."/>
            <person name="Han J."/>
            <person name="Lapidus A."/>
            <person name="Cheng J.-F."/>
            <person name="Goodwin L."/>
            <person name="Pitluck S."/>
            <person name="Peters L."/>
            <person name="Teshima H."/>
            <person name="Detter J.C."/>
            <person name="Han C."/>
            <person name="Tapia R."/>
            <person name="Land M."/>
            <person name="Hauser L."/>
            <person name="Kyrpides N."/>
            <person name="Ivanova N."/>
            <person name="Pagani I."/>
            <person name="Kitzmiller T."/>
            <person name="Lynd L."/>
            <person name="Izquierdo J."/>
            <person name="Woyke T."/>
        </authorList>
    </citation>
    <scope>NUCLEOTIDE SEQUENCE [LARGE SCALE GENOMIC DNA]</scope>
    <source>
        <strain evidence="11">DSM 19732 / NBRC 101661 / EBR45</strain>
    </source>
</reference>
<dbReference type="InterPro" id="IPR003838">
    <property type="entry name" value="ABC3_permease_C"/>
</dbReference>
<dbReference type="InterPro" id="IPR050250">
    <property type="entry name" value="Macrolide_Exporter_MacB"/>
</dbReference>
<feature type="domain" description="MacB-like periplasmic core" evidence="9">
    <location>
        <begin position="19"/>
        <end position="226"/>
    </location>
</feature>
<protein>
    <submittedName>
        <fullName evidence="10">ABC-type transport system, involved in lipoprotein release, permease component</fullName>
    </submittedName>
</protein>
<dbReference type="InterPro" id="IPR025857">
    <property type="entry name" value="MacB_PCD"/>
</dbReference>
<feature type="transmembrane region" description="Helical" evidence="7">
    <location>
        <begin position="417"/>
        <end position="437"/>
    </location>
</feature>
<gene>
    <name evidence="10" type="ordered locus">Clocl_3798</name>
</gene>
<evidence type="ECO:0000256" key="5">
    <source>
        <dbReference type="ARBA" id="ARBA00023136"/>
    </source>
</evidence>
<name>G8M1L9_ACECE</name>
<feature type="transmembrane region" description="Helical" evidence="7">
    <location>
        <begin position="350"/>
        <end position="373"/>
    </location>
</feature>
<dbReference type="KEGG" id="ccl:Clocl_3798"/>
<feature type="transmembrane region" description="Helical" evidence="7">
    <location>
        <begin position="394"/>
        <end position="411"/>
    </location>
</feature>
<feature type="transmembrane region" description="Helical" evidence="7">
    <location>
        <begin position="20"/>
        <end position="39"/>
    </location>
</feature>
<dbReference type="GO" id="GO:0022857">
    <property type="term" value="F:transmembrane transporter activity"/>
    <property type="evidence" value="ECO:0007669"/>
    <property type="project" value="TreeGrafter"/>
</dbReference>
<keyword evidence="11" id="KW-1185">Reference proteome</keyword>
<sequence length="829" mass="93090" precursor="true">MTILIKFLVKNTMEKKLRTILIVLSIAISSAIFFSSVALSNSLVKMFEERMKQFYGNTHIVIETNEKSKEPFFSMTRAKKIMHSAEYIVGAIVTTGIYKYGENELVDFRLQGIDIDDLQRINPFKFSDSCQINQFIGKQIIISSYTAKKYSLKLKDTITLEINGKKEKFVINGIANPTGPFTNSTSLFAVVPIDALQHIYLAENRVNTIYIKLKDENDKQKYINELGKLYNGYSVREAISKEEYKRNLSDISLAFLLMSMVVSLISVFIIYSSFKVIVMDRIPVIGTFRSIGATRKMMNFLLLAESLVYGLVGGILGFELGNIILYTIVYFMTSSGVKSTVTINYNISQILMTFAIAILLCFMGSIFPINKICKIPIKDIILNEIVFSKNKTRIKPVLGSVFLICSVVLPVTVPKQIALNVDLMCILLCIIAVIMLVDTATNLFVKLFEKIYTFIFSNEGIIAAKNLRENRSIINNISLLTMGIAVIMMIFVTSNSMIEETSYAFTKSTNFDIMMSAQNADRNLENIVRKIDGVSDTCGIYQVHDVKVTNKDSRIAQIDSIDKSMFPEYRKFNVYGDYKSILERLDKERSILLTKALKDQFDVEIGDILWLEMPKGKYAYKVVGFFNSLINSGDYALISSKYLKADTGSKYYSAIYVKTSDDPEKIALKIRNELVKYKAVAKTVKQIEYSIKSSTAQILAGVQGFSVLSFLIGVLGVVNNLLVSFIERKRILAMFRSIGMSKAQNIKIIFIEAFTGGLIGGILGVSLGILMISIVSKVLYASYQPIPINYSLTVPLIFLTIGICIYILASISPALKSSRLNILESLKYE</sequence>
<dbReference type="Proteomes" id="UP000005435">
    <property type="component" value="Chromosome"/>
</dbReference>
<comment type="subcellular location">
    <subcellularLocation>
        <location evidence="1">Cell membrane</location>
        <topology evidence="1">Multi-pass membrane protein</topology>
    </subcellularLocation>
</comment>
<dbReference type="eggNOG" id="COG0577">
    <property type="taxonomic scope" value="Bacteria"/>
</dbReference>
<feature type="domain" description="ABC3 transporter permease C-terminal" evidence="8">
    <location>
        <begin position="705"/>
        <end position="822"/>
    </location>
</feature>
<evidence type="ECO:0000313" key="10">
    <source>
        <dbReference type="EMBL" id="AEV70248.1"/>
    </source>
</evidence>
<evidence type="ECO:0000256" key="7">
    <source>
        <dbReference type="SAM" id="Phobius"/>
    </source>
</evidence>
<dbReference type="HOGENOM" id="CLU_017916_0_0_9"/>
<evidence type="ECO:0000256" key="2">
    <source>
        <dbReference type="ARBA" id="ARBA00022475"/>
    </source>
</evidence>
<feature type="transmembrane region" description="Helical" evidence="7">
    <location>
        <begin position="251"/>
        <end position="271"/>
    </location>
</feature>
<accession>G8M1L9</accession>
<dbReference type="GO" id="GO:0005886">
    <property type="term" value="C:plasma membrane"/>
    <property type="evidence" value="ECO:0007669"/>
    <property type="project" value="UniProtKB-SubCell"/>
</dbReference>
<evidence type="ECO:0000313" key="11">
    <source>
        <dbReference type="Proteomes" id="UP000005435"/>
    </source>
</evidence>
<evidence type="ECO:0000259" key="9">
    <source>
        <dbReference type="Pfam" id="PF12704"/>
    </source>
</evidence>
<evidence type="ECO:0000256" key="4">
    <source>
        <dbReference type="ARBA" id="ARBA00022989"/>
    </source>
</evidence>
<reference evidence="10 11" key="2">
    <citation type="journal article" date="2012" name="Stand. Genomic Sci.">
        <title>Complete Genome Sequence of Clostridium clariflavum DSM 19732.</title>
        <authorList>
            <person name="Izquierdo J.A."/>
            <person name="Goodwin L."/>
            <person name="Davenport K.W."/>
            <person name="Teshima H."/>
            <person name="Bruce D."/>
            <person name="Detter C."/>
            <person name="Tapia R."/>
            <person name="Han S."/>
            <person name="Land M."/>
            <person name="Hauser L."/>
            <person name="Jeffries C.D."/>
            <person name="Han J."/>
            <person name="Pitluck S."/>
            <person name="Nolan M."/>
            <person name="Chen A."/>
            <person name="Huntemann M."/>
            <person name="Mavromatis K."/>
            <person name="Mikhailova N."/>
            <person name="Liolios K."/>
            <person name="Woyke T."/>
            <person name="Lynd L.R."/>
        </authorList>
    </citation>
    <scope>NUCLEOTIDE SEQUENCE [LARGE SCALE GENOMIC DNA]</scope>
    <source>
        <strain evidence="11">DSM 19732 / NBRC 101661 / EBR45</strain>
    </source>
</reference>
<feature type="transmembrane region" description="Helical" evidence="7">
    <location>
        <begin position="748"/>
        <end position="776"/>
    </location>
</feature>
<dbReference type="RefSeq" id="WP_014256754.1">
    <property type="nucleotide sequence ID" value="NC_016627.1"/>
</dbReference>
<feature type="transmembrane region" description="Helical" evidence="7">
    <location>
        <begin position="307"/>
        <end position="330"/>
    </location>
</feature>
<keyword evidence="10" id="KW-0449">Lipoprotein</keyword>
<dbReference type="STRING" id="720554.Clocl_3798"/>
<keyword evidence="5 7" id="KW-0472">Membrane</keyword>
<dbReference type="Pfam" id="PF02687">
    <property type="entry name" value="FtsX"/>
    <property type="match status" value="2"/>
</dbReference>
<proteinExistence type="inferred from homology"/>
<dbReference type="AlphaFoldDB" id="G8M1L9"/>
<keyword evidence="4 7" id="KW-1133">Transmembrane helix</keyword>
<keyword evidence="3 7" id="KW-0812">Transmembrane</keyword>
<comment type="similarity">
    <text evidence="6">Belongs to the ABC-4 integral membrane protein family.</text>
</comment>
<feature type="domain" description="MacB-like periplasmic core" evidence="9">
    <location>
        <begin position="478"/>
        <end position="667"/>
    </location>
</feature>
<dbReference type="EMBL" id="CP003065">
    <property type="protein sequence ID" value="AEV70248.1"/>
    <property type="molecule type" value="Genomic_DNA"/>
</dbReference>
<evidence type="ECO:0000256" key="1">
    <source>
        <dbReference type="ARBA" id="ARBA00004651"/>
    </source>
</evidence>
<evidence type="ECO:0000256" key="3">
    <source>
        <dbReference type="ARBA" id="ARBA00022692"/>
    </source>
</evidence>
<dbReference type="PANTHER" id="PTHR30572">
    <property type="entry name" value="MEMBRANE COMPONENT OF TRANSPORTER-RELATED"/>
    <property type="match status" value="1"/>
</dbReference>